<organism evidence="1 2">
    <name type="scientific">Paracidovorax cattleyae</name>
    <dbReference type="NCBI Taxonomy" id="80868"/>
    <lineage>
        <taxon>Bacteria</taxon>
        <taxon>Pseudomonadati</taxon>
        <taxon>Pseudomonadota</taxon>
        <taxon>Betaproteobacteria</taxon>
        <taxon>Burkholderiales</taxon>
        <taxon>Comamonadaceae</taxon>
        <taxon>Paracidovorax</taxon>
    </lineage>
</organism>
<dbReference type="InterPro" id="IPR011043">
    <property type="entry name" value="Gal_Oxase/kelch_b-propeller"/>
</dbReference>
<dbReference type="Proteomes" id="UP000199317">
    <property type="component" value="Unassembled WGS sequence"/>
</dbReference>
<dbReference type="EMBL" id="FNJL01000003">
    <property type="protein sequence ID" value="SDO75460.1"/>
    <property type="molecule type" value="Genomic_DNA"/>
</dbReference>
<dbReference type="InterPro" id="IPR015943">
    <property type="entry name" value="WD40/YVTN_repeat-like_dom_sf"/>
</dbReference>
<evidence type="ECO:0000313" key="1">
    <source>
        <dbReference type="EMBL" id="SDO75460.1"/>
    </source>
</evidence>
<evidence type="ECO:0000313" key="2">
    <source>
        <dbReference type="Proteomes" id="UP000199317"/>
    </source>
</evidence>
<dbReference type="SUPFAM" id="SSF50965">
    <property type="entry name" value="Galactose oxidase, central domain"/>
    <property type="match status" value="1"/>
</dbReference>
<dbReference type="Gene3D" id="2.130.10.10">
    <property type="entry name" value="YVTN repeat-like/Quinoprotein amine dehydrogenase"/>
    <property type="match status" value="1"/>
</dbReference>
<dbReference type="OrthoDB" id="9790815at2"/>
<keyword evidence="2" id="KW-1185">Reference proteome</keyword>
<protein>
    <submittedName>
        <fullName evidence="1">Uncharacterized protein</fullName>
    </submittedName>
</protein>
<sequence length="150" mass="15845">MLQRPDRIHRPQLAGALEVHPGGGCAYAMNRSHAVVHNGAHTVCAGGENSTVVFWLDTRTGEAAPVRFQPLQGLHAHCIAIAHGGRLLVAAIRQASAQRIPEAIRHCPAGFSIFRIGQDGCLQPLGHHAAEVGTGQIFWAGGCEGLPCDP</sequence>
<dbReference type="RefSeq" id="WP_092832320.1">
    <property type="nucleotide sequence ID" value="NZ_CP028290.1"/>
</dbReference>
<proteinExistence type="predicted"/>
<name>A0A1H0M5Q8_9BURK</name>
<accession>A0A1H0M5Q8</accession>
<gene>
    <name evidence="1" type="ORF">SAMN04489708_103119</name>
</gene>
<reference evidence="2" key="1">
    <citation type="submission" date="2016-10" db="EMBL/GenBank/DDBJ databases">
        <authorList>
            <person name="Varghese N."/>
            <person name="Submissions S."/>
        </authorList>
    </citation>
    <scope>NUCLEOTIDE SEQUENCE [LARGE SCALE GENOMIC DNA]</scope>
    <source>
        <strain evidence="2">DSM 17101</strain>
    </source>
</reference>
<dbReference type="AlphaFoldDB" id="A0A1H0M5Q8"/>